<evidence type="ECO:0000256" key="2">
    <source>
        <dbReference type="ARBA" id="ARBA00004664"/>
    </source>
</evidence>
<dbReference type="Pfam" id="PF00697">
    <property type="entry name" value="PRAI"/>
    <property type="match status" value="1"/>
</dbReference>
<dbReference type="SUPFAM" id="SSF51366">
    <property type="entry name" value="Ribulose-phoshate binding barrel"/>
    <property type="match status" value="1"/>
</dbReference>
<evidence type="ECO:0000259" key="10">
    <source>
        <dbReference type="Pfam" id="PF00697"/>
    </source>
</evidence>
<evidence type="ECO:0000256" key="4">
    <source>
        <dbReference type="ARBA" id="ARBA00022272"/>
    </source>
</evidence>
<gene>
    <name evidence="9" type="primary">trpF</name>
    <name evidence="11" type="ORF">UY44_C0007G0035</name>
</gene>
<evidence type="ECO:0000256" key="9">
    <source>
        <dbReference type="HAMAP-Rule" id="MF_00135"/>
    </source>
</evidence>
<keyword evidence="8 9" id="KW-0413">Isomerase</keyword>
<dbReference type="EMBL" id="LCPZ01000007">
    <property type="protein sequence ID" value="KKW08773.1"/>
    <property type="molecule type" value="Genomic_DNA"/>
</dbReference>
<dbReference type="PANTHER" id="PTHR42894:SF1">
    <property type="entry name" value="N-(5'-PHOSPHORIBOSYL)ANTHRANILATE ISOMERASE"/>
    <property type="match status" value="1"/>
</dbReference>
<evidence type="ECO:0000256" key="6">
    <source>
        <dbReference type="ARBA" id="ARBA00022822"/>
    </source>
</evidence>
<protein>
    <recommendedName>
        <fullName evidence="4 9">N-(5'-phosphoribosyl)anthranilate isomerase</fullName>
        <shortName evidence="9">PRAI</shortName>
        <ecNumber evidence="3 9">5.3.1.24</ecNumber>
    </recommendedName>
</protein>
<dbReference type="InterPro" id="IPR044643">
    <property type="entry name" value="TrpF_fam"/>
</dbReference>
<reference evidence="11 12" key="1">
    <citation type="journal article" date="2015" name="Nature">
        <title>rRNA introns, odd ribosomes, and small enigmatic genomes across a large radiation of phyla.</title>
        <authorList>
            <person name="Brown C.T."/>
            <person name="Hug L.A."/>
            <person name="Thomas B.C."/>
            <person name="Sharon I."/>
            <person name="Castelle C.J."/>
            <person name="Singh A."/>
            <person name="Wilkins M.J."/>
            <person name="Williams K.H."/>
            <person name="Banfield J.F."/>
        </authorList>
    </citation>
    <scope>NUCLEOTIDE SEQUENCE [LARGE SCALE GENOMIC DNA]</scope>
</reference>
<evidence type="ECO:0000313" key="11">
    <source>
        <dbReference type="EMBL" id="KKW08773.1"/>
    </source>
</evidence>
<dbReference type="GO" id="GO:0000162">
    <property type="term" value="P:L-tryptophan biosynthetic process"/>
    <property type="evidence" value="ECO:0007669"/>
    <property type="project" value="UniProtKB-UniRule"/>
</dbReference>
<accession>A0A0G1VQL1</accession>
<dbReference type="UniPathway" id="UPA00035">
    <property type="reaction ID" value="UER00042"/>
</dbReference>
<keyword evidence="7 9" id="KW-0057">Aromatic amino acid biosynthesis</keyword>
<keyword evidence="6 9" id="KW-0822">Tryptophan biosynthesis</keyword>
<proteinExistence type="inferred from homology"/>
<organism evidence="11 12">
    <name type="scientific">Candidatus Kaiserbacteria bacterium GW2011_GWA2_49_19</name>
    <dbReference type="NCBI Taxonomy" id="1618669"/>
    <lineage>
        <taxon>Bacteria</taxon>
        <taxon>Candidatus Kaiseribacteriota</taxon>
    </lineage>
</organism>
<evidence type="ECO:0000256" key="5">
    <source>
        <dbReference type="ARBA" id="ARBA00022605"/>
    </source>
</evidence>
<dbReference type="InterPro" id="IPR011060">
    <property type="entry name" value="RibuloseP-bd_barrel"/>
</dbReference>
<comment type="catalytic activity">
    <reaction evidence="1 9">
        <text>N-(5-phospho-beta-D-ribosyl)anthranilate = 1-(2-carboxyphenylamino)-1-deoxy-D-ribulose 5-phosphate</text>
        <dbReference type="Rhea" id="RHEA:21540"/>
        <dbReference type="ChEBI" id="CHEBI:18277"/>
        <dbReference type="ChEBI" id="CHEBI:58613"/>
        <dbReference type="EC" id="5.3.1.24"/>
    </reaction>
</comment>
<sequence length="215" mass="23261">MVQVKICGITNIETARAVASLGADMLGFHVELEHSRNPLTRDMASEIISQLPPTCSAVLVTSATEPEKIARLVKKTAVTAVQLHGDIEEMSKLKSELPNIKLYKVVNVFDKSAIEEAKGYEGIADALVLDSAIKETGQRGGTGKTHDWDISRKIVEATSLPVILAGGLNPNNVSEAISKVRPYAVDVNSGVSNPDGTKNLEKVRLFIERAKRSRM</sequence>
<dbReference type="PATRIC" id="fig|1618669.3.peg.305"/>
<keyword evidence="5 9" id="KW-0028">Amino-acid biosynthesis</keyword>
<dbReference type="InterPro" id="IPR013785">
    <property type="entry name" value="Aldolase_TIM"/>
</dbReference>
<dbReference type="AlphaFoldDB" id="A0A0G1VQL1"/>
<dbReference type="GO" id="GO:0004640">
    <property type="term" value="F:phosphoribosylanthranilate isomerase activity"/>
    <property type="evidence" value="ECO:0007669"/>
    <property type="project" value="UniProtKB-UniRule"/>
</dbReference>
<comment type="pathway">
    <text evidence="2 9">Amino-acid biosynthesis; L-tryptophan biosynthesis; L-tryptophan from chorismate: step 3/5.</text>
</comment>
<comment type="caution">
    <text evidence="11">The sequence shown here is derived from an EMBL/GenBank/DDBJ whole genome shotgun (WGS) entry which is preliminary data.</text>
</comment>
<evidence type="ECO:0000256" key="8">
    <source>
        <dbReference type="ARBA" id="ARBA00023235"/>
    </source>
</evidence>
<dbReference type="Proteomes" id="UP000033965">
    <property type="component" value="Unassembled WGS sequence"/>
</dbReference>
<evidence type="ECO:0000256" key="1">
    <source>
        <dbReference type="ARBA" id="ARBA00001164"/>
    </source>
</evidence>
<name>A0A0G1VQL1_9BACT</name>
<evidence type="ECO:0000256" key="7">
    <source>
        <dbReference type="ARBA" id="ARBA00023141"/>
    </source>
</evidence>
<dbReference type="CDD" id="cd00405">
    <property type="entry name" value="PRAI"/>
    <property type="match status" value="1"/>
</dbReference>
<dbReference type="HAMAP" id="MF_00135">
    <property type="entry name" value="PRAI"/>
    <property type="match status" value="1"/>
</dbReference>
<dbReference type="InterPro" id="IPR001240">
    <property type="entry name" value="PRAI_dom"/>
</dbReference>
<feature type="domain" description="N-(5'phosphoribosyl) anthranilate isomerase (PRAI)" evidence="10">
    <location>
        <begin position="4"/>
        <end position="208"/>
    </location>
</feature>
<dbReference type="Gene3D" id="3.20.20.70">
    <property type="entry name" value="Aldolase class I"/>
    <property type="match status" value="1"/>
</dbReference>
<dbReference type="PANTHER" id="PTHR42894">
    <property type="entry name" value="N-(5'-PHOSPHORIBOSYL)ANTHRANILATE ISOMERASE"/>
    <property type="match status" value="1"/>
</dbReference>
<dbReference type="EC" id="5.3.1.24" evidence="3 9"/>
<evidence type="ECO:0000256" key="3">
    <source>
        <dbReference type="ARBA" id="ARBA00012572"/>
    </source>
</evidence>
<evidence type="ECO:0000313" key="12">
    <source>
        <dbReference type="Proteomes" id="UP000033965"/>
    </source>
</evidence>
<comment type="similarity">
    <text evidence="9">Belongs to the TrpF family.</text>
</comment>